<dbReference type="EMBL" id="MN739901">
    <property type="protein sequence ID" value="QHT76774.1"/>
    <property type="molecule type" value="Genomic_DNA"/>
</dbReference>
<sequence length="29" mass="3504">MKSKINNIYNKIVCLKLCLLNNKQFMIYI</sequence>
<dbReference type="AlphaFoldDB" id="A0A6C0H8D3"/>
<evidence type="ECO:0000313" key="1">
    <source>
        <dbReference type="EMBL" id="QHT76774.1"/>
    </source>
</evidence>
<accession>A0A6C0H8D3</accession>
<name>A0A6C0H8D3_9ZZZZ</name>
<reference evidence="1" key="1">
    <citation type="journal article" date="2020" name="Nature">
        <title>Giant virus diversity and host interactions through global metagenomics.</title>
        <authorList>
            <person name="Schulz F."/>
            <person name="Roux S."/>
            <person name="Paez-Espino D."/>
            <person name="Jungbluth S."/>
            <person name="Walsh D.A."/>
            <person name="Denef V.J."/>
            <person name="McMahon K.D."/>
            <person name="Konstantinidis K.T."/>
            <person name="Eloe-Fadrosh E.A."/>
            <person name="Kyrpides N.C."/>
            <person name="Woyke T."/>
        </authorList>
    </citation>
    <scope>NUCLEOTIDE SEQUENCE</scope>
    <source>
        <strain evidence="1">GVMAG-M-3300023179-82</strain>
    </source>
</reference>
<proteinExistence type="predicted"/>
<protein>
    <submittedName>
        <fullName evidence="1">Uncharacterized protein</fullName>
    </submittedName>
</protein>
<organism evidence="1">
    <name type="scientific">viral metagenome</name>
    <dbReference type="NCBI Taxonomy" id="1070528"/>
    <lineage>
        <taxon>unclassified sequences</taxon>
        <taxon>metagenomes</taxon>
        <taxon>organismal metagenomes</taxon>
    </lineage>
</organism>